<dbReference type="InterPro" id="IPR015943">
    <property type="entry name" value="WD40/YVTN_repeat-like_dom_sf"/>
</dbReference>
<dbReference type="PROSITE" id="PS00678">
    <property type="entry name" value="WD_REPEATS_1"/>
    <property type="match status" value="2"/>
</dbReference>
<accession>A0A0B2VZM0</accession>
<dbReference type="GO" id="GO:0005730">
    <property type="term" value="C:nucleolus"/>
    <property type="evidence" value="ECO:0007669"/>
    <property type="project" value="UniProtKB-SubCell"/>
</dbReference>
<dbReference type="GO" id="GO:0000463">
    <property type="term" value="P:maturation of LSU-rRNA from tricistronic rRNA transcript (SSU-rRNA, 5.8S rRNA, LSU-rRNA)"/>
    <property type="evidence" value="ECO:0007669"/>
    <property type="project" value="UniProtKB-UniRule"/>
</dbReference>
<keyword evidence="5 6" id="KW-0539">Nucleus</keyword>
<dbReference type="Gene3D" id="2.130.10.10">
    <property type="entry name" value="YVTN repeat-like/Quinoprotein amine dehydrogenase"/>
    <property type="match status" value="2"/>
</dbReference>
<comment type="subcellular location">
    <subcellularLocation>
        <location evidence="6">Nucleus</location>
        <location evidence="6">Nucleolus</location>
    </subcellularLocation>
    <subcellularLocation>
        <location evidence="6">Nucleus</location>
        <location evidence="6">Nucleoplasm</location>
    </subcellularLocation>
</comment>
<keyword evidence="10" id="KW-1185">Reference proteome</keyword>
<evidence type="ECO:0000256" key="1">
    <source>
        <dbReference type="ARBA" id="ARBA00022517"/>
    </source>
</evidence>
<keyword evidence="1 6" id="KW-0690">Ribosome biogenesis</keyword>
<dbReference type="OMA" id="DHKYVEF"/>
<comment type="caution">
    <text evidence="9">The sequence shown here is derived from an EMBL/GenBank/DDBJ whole genome shotgun (WGS) entry which is preliminary data.</text>
</comment>
<organism evidence="9 10">
    <name type="scientific">Toxocara canis</name>
    <name type="common">Canine roundworm</name>
    <dbReference type="NCBI Taxonomy" id="6265"/>
    <lineage>
        <taxon>Eukaryota</taxon>
        <taxon>Metazoa</taxon>
        <taxon>Ecdysozoa</taxon>
        <taxon>Nematoda</taxon>
        <taxon>Chromadorea</taxon>
        <taxon>Rhabditida</taxon>
        <taxon>Spirurina</taxon>
        <taxon>Ascaridomorpha</taxon>
        <taxon>Ascaridoidea</taxon>
        <taxon>Toxocaridae</taxon>
        <taxon>Toxocara</taxon>
    </lineage>
</organism>
<evidence type="ECO:0000256" key="6">
    <source>
        <dbReference type="HAMAP-Rule" id="MF_03029"/>
    </source>
</evidence>
<dbReference type="PANTHER" id="PTHR19855">
    <property type="entry name" value="WD40 REPEAT PROTEIN 12, 37"/>
    <property type="match status" value="1"/>
</dbReference>
<feature type="domain" description="NLE" evidence="8">
    <location>
        <begin position="10"/>
        <end position="77"/>
    </location>
</feature>
<dbReference type="EMBL" id="JPKZ01000510">
    <property type="protein sequence ID" value="KHN86869.1"/>
    <property type="molecule type" value="Genomic_DNA"/>
</dbReference>
<evidence type="ECO:0000259" key="8">
    <source>
        <dbReference type="Pfam" id="PF08154"/>
    </source>
</evidence>
<keyword evidence="3 7" id="KW-0853">WD repeat</keyword>
<reference evidence="9 10" key="1">
    <citation type="submission" date="2014-11" db="EMBL/GenBank/DDBJ databases">
        <title>Genetic blueprint of the zoonotic pathogen Toxocara canis.</title>
        <authorList>
            <person name="Zhu X.-Q."/>
            <person name="Korhonen P.K."/>
            <person name="Cai H."/>
            <person name="Young N.D."/>
            <person name="Nejsum P."/>
            <person name="von Samson-Himmelstjerna G."/>
            <person name="Boag P.R."/>
            <person name="Tan P."/>
            <person name="Li Q."/>
            <person name="Min J."/>
            <person name="Yang Y."/>
            <person name="Wang X."/>
            <person name="Fang X."/>
            <person name="Hall R.S."/>
            <person name="Hofmann A."/>
            <person name="Sternberg P.W."/>
            <person name="Jex A.R."/>
            <person name="Gasser R.B."/>
        </authorList>
    </citation>
    <scope>NUCLEOTIDE SEQUENCE [LARGE SCALE GENOMIC DNA]</scope>
    <source>
        <strain evidence="9">PN_DK_2014</strain>
    </source>
</reference>
<evidence type="ECO:0000313" key="10">
    <source>
        <dbReference type="Proteomes" id="UP000031036"/>
    </source>
</evidence>
<dbReference type="HAMAP" id="MF_03029">
    <property type="entry name" value="WDR12"/>
    <property type="match status" value="1"/>
</dbReference>
<dbReference type="OrthoDB" id="6253837at2759"/>
<dbReference type="AlphaFoldDB" id="A0A0B2VZM0"/>
<gene>
    <name evidence="9" type="ORF">Tcan_05783</name>
</gene>
<keyword evidence="2 6" id="KW-0698">rRNA processing</keyword>
<dbReference type="STRING" id="6265.A0A0B2VZM0"/>
<feature type="repeat" description="WD" evidence="7">
    <location>
        <begin position="191"/>
        <end position="232"/>
    </location>
</feature>
<comment type="function">
    <text evidence="6">Required for maturation of ribosomal RNAs and formation of the large ribosomal subunit.</text>
</comment>
<dbReference type="GO" id="GO:0030687">
    <property type="term" value="C:preribosome, large subunit precursor"/>
    <property type="evidence" value="ECO:0007669"/>
    <property type="project" value="UniProtKB-UniRule"/>
</dbReference>
<dbReference type="InterPro" id="IPR028599">
    <property type="entry name" value="WDR12/Ytm1"/>
</dbReference>
<comment type="similarity">
    <text evidence="6">Belongs to the WD repeat WDR12/YTM1 family.</text>
</comment>
<evidence type="ECO:0000256" key="3">
    <source>
        <dbReference type="ARBA" id="ARBA00022574"/>
    </source>
</evidence>
<dbReference type="PRINTS" id="PR00320">
    <property type="entry name" value="GPROTEINBRPT"/>
</dbReference>
<protein>
    <recommendedName>
        <fullName evidence="6">Ribosome biogenesis protein WDR12 homolog</fullName>
    </recommendedName>
</protein>
<keyword evidence="4" id="KW-0677">Repeat</keyword>
<dbReference type="InterPro" id="IPR020472">
    <property type="entry name" value="WD40_PAC1"/>
</dbReference>
<dbReference type="GO" id="GO:0000466">
    <property type="term" value="P:maturation of 5.8S rRNA from tricistronic rRNA transcript (SSU-rRNA, 5.8S rRNA, LSU-rRNA)"/>
    <property type="evidence" value="ECO:0007669"/>
    <property type="project" value="UniProtKB-UniRule"/>
</dbReference>
<evidence type="ECO:0000256" key="2">
    <source>
        <dbReference type="ARBA" id="ARBA00022552"/>
    </source>
</evidence>
<dbReference type="Pfam" id="PF00400">
    <property type="entry name" value="WD40"/>
    <property type="match status" value="6"/>
</dbReference>
<dbReference type="PANTHER" id="PTHR19855:SF11">
    <property type="entry name" value="RIBOSOME BIOGENESIS PROTEIN WDR12"/>
    <property type="match status" value="1"/>
</dbReference>
<dbReference type="InterPro" id="IPR036322">
    <property type="entry name" value="WD40_repeat_dom_sf"/>
</dbReference>
<evidence type="ECO:0000256" key="5">
    <source>
        <dbReference type="ARBA" id="ARBA00023242"/>
    </source>
</evidence>
<name>A0A0B2VZM0_TOXCA</name>
<dbReference type="GO" id="GO:0043021">
    <property type="term" value="F:ribonucleoprotein complex binding"/>
    <property type="evidence" value="ECO:0007669"/>
    <property type="project" value="UniProtKB-UniRule"/>
</dbReference>
<evidence type="ECO:0000256" key="4">
    <source>
        <dbReference type="ARBA" id="ARBA00022737"/>
    </source>
</evidence>
<dbReference type="Proteomes" id="UP000031036">
    <property type="component" value="Unassembled WGS sequence"/>
</dbReference>
<dbReference type="Pfam" id="PF08154">
    <property type="entry name" value="NLE"/>
    <property type="match status" value="1"/>
</dbReference>
<sequence length="422" mass="46308">MNTSSTPHYQISFFSNDEQFLHIPDVSVSVPCTATVDNLNTLVNKTLENASDKEWKSVNFDFLIDSMLLRTNLAEFVEQYGTPTESVIRVECILREPLPSPDCDITLDDWVASVKTTTLFITAATYSGEISLYSYSGKLLSSVAAHDGAVKCVDVVAAGSGCRVVSGGNDQTIVISEVARTTNTVVPTHVLRGHERSVECVAANKEGTRLVSGAFDTMLKVWNLEKDDESTTFTKGADVKSKKKRTDVVTKMPMVTLAGHKEVIVGVKWLPCSKKDVVTVSWDHTILLWDLELAGYTGSLSSTKSFTCVSTCPSNGLIITGSVDPVIRLWDPRSREGSLVKQSFIGHNGWVSSLCWSPTKENLFVSSSFDKISKMWDVRSPKAPLFDMKGHSDRILCCDWSIEQCIVSGGVDCTVKTFRTNS</sequence>
<dbReference type="GO" id="GO:0005654">
    <property type="term" value="C:nucleoplasm"/>
    <property type="evidence" value="ECO:0007669"/>
    <property type="project" value="UniProtKB-SubCell"/>
</dbReference>
<dbReference type="SUPFAM" id="SSF50978">
    <property type="entry name" value="WD40 repeat-like"/>
    <property type="match status" value="1"/>
</dbReference>
<feature type="repeat" description="WD" evidence="7">
    <location>
        <begin position="344"/>
        <end position="380"/>
    </location>
</feature>
<feature type="repeat" description="WD" evidence="7">
    <location>
        <begin position="299"/>
        <end position="340"/>
    </location>
</feature>
<dbReference type="InterPro" id="IPR019775">
    <property type="entry name" value="WD40_repeat_CS"/>
</dbReference>
<feature type="repeat" description="WD" evidence="7">
    <location>
        <begin position="257"/>
        <end position="292"/>
    </location>
</feature>
<dbReference type="PROSITE" id="PS50294">
    <property type="entry name" value="WD_REPEATS_REGION"/>
    <property type="match status" value="2"/>
</dbReference>
<evidence type="ECO:0000313" key="9">
    <source>
        <dbReference type="EMBL" id="KHN86869.1"/>
    </source>
</evidence>
<proteinExistence type="inferred from homology"/>
<dbReference type="InterPro" id="IPR012972">
    <property type="entry name" value="NLE"/>
</dbReference>
<dbReference type="SMART" id="SM00320">
    <property type="entry name" value="WD40"/>
    <property type="match status" value="6"/>
</dbReference>
<evidence type="ECO:0000256" key="7">
    <source>
        <dbReference type="PROSITE-ProRule" id="PRU00221"/>
    </source>
</evidence>
<dbReference type="PROSITE" id="PS50082">
    <property type="entry name" value="WD_REPEATS_2"/>
    <property type="match status" value="4"/>
</dbReference>
<dbReference type="InterPro" id="IPR001680">
    <property type="entry name" value="WD40_rpt"/>
</dbReference>